<protein>
    <submittedName>
        <fullName evidence="1">Uncharacterized protein</fullName>
    </submittedName>
</protein>
<gene>
    <name evidence="1" type="ORF">CEXT_542651</name>
</gene>
<proteinExistence type="predicted"/>
<organism evidence="1 2">
    <name type="scientific">Caerostris extrusa</name>
    <name type="common">Bark spider</name>
    <name type="synonym">Caerostris bankana</name>
    <dbReference type="NCBI Taxonomy" id="172846"/>
    <lineage>
        <taxon>Eukaryota</taxon>
        <taxon>Metazoa</taxon>
        <taxon>Ecdysozoa</taxon>
        <taxon>Arthropoda</taxon>
        <taxon>Chelicerata</taxon>
        <taxon>Arachnida</taxon>
        <taxon>Araneae</taxon>
        <taxon>Araneomorphae</taxon>
        <taxon>Entelegynae</taxon>
        <taxon>Araneoidea</taxon>
        <taxon>Araneidae</taxon>
        <taxon>Caerostris</taxon>
    </lineage>
</organism>
<dbReference type="AlphaFoldDB" id="A0AAV4PS42"/>
<keyword evidence="2" id="KW-1185">Reference proteome</keyword>
<dbReference type="EMBL" id="BPLR01005012">
    <property type="protein sequence ID" value="GIX99180.1"/>
    <property type="molecule type" value="Genomic_DNA"/>
</dbReference>
<evidence type="ECO:0000313" key="2">
    <source>
        <dbReference type="Proteomes" id="UP001054945"/>
    </source>
</evidence>
<dbReference type="Proteomes" id="UP001054945">
    <property type="component" value="Unassembled WGS sequence"/>
</dbReference>
<name>A0AAV4PS42_CAEEX</name>
<evidence type="ECO:0000313" key="1">
    <source>
        <dbReference type="EMBL" id="GIX99180.1"/>
    </source>
</evidence>
<accession>A0AAV4PS42</accession>
<reference evidence="1 2" key="1">
    <citation type="submission" date="2021-06" db="EMBL/GenBank/DDBJ databases">
        <title>Caerostris extrusa draft genome.</title>
        <authorList>
            <person name="Kono N."/>
            <person name="Arakawa K."/>
        </authorList>
    </citation>
    <scope>NUCLEOTIDE SEQUENCE [LARGE SCALE GENOMIC DNA]</scope>
</reference>
<sequence>MKTRICPKLLSGRAITSAFRDSLSPKQIALFFCAVEIAMATQLTYSPTSLLFKRFAVHTCGLAVERASGMQYASFMTYLLAAGV</sequence>
<comment type="caution">
    <text evidence="1">The sequence shown here is derived from an EMBL/GenBank/DDBJ whole genome shotgun (WGS) entry which is preliminary data.</text>
</comment>